<dbReference type="SMART" id="SM00066">
    <property type="entry name" value="GAL4"/>
    <property type="match status" value="1"/>
</dbReference>
<dbReference type="Proteomes" id="UP000813461">
    <property type="component" value="Unassembled WGS sequence"/>
</dbReference>
<feature type="region of interest" description="Disordered" evidence="7">
    <location>
        <begin position="93"/>
        <end position="120"/>
    </location>
</feature>
<evidence type="ECO:0000259" key="8">
    <source>
        <dbReference type="PROSITE" id="PS50048"/>
    </source>
</evidence>
<protein>
    <submittedName>
        <fullName evidence="9">Fungal-specific transcription factor domain-containing protein</fullName>
    </submittedName>
</protein>
<proteinExistence type="predicted"/>
<evidence type="ECO:0000256" key="1">
    <source>
        <dbReference type="ARBA" id="ARBA00004123"/>
    </source>
</evidence>
<dbReference type="CDD" id="cd12148">
    <property type="entry name" value="fungal_TF_MHR"/>
    <property type="match status" value="1"/>
</dbReference>
<dbReference type="InterPro" id="IPR050815">
    <property type="entry name" value="TF_fung"/>
</dbReference>
<evidence type="ECO:0000313" key="9">
    <source>
        <dbReference type="EMBL" id="KAH7072476.1"/>
    </source>
</evidence>
<evidence type="ECO:0000256" key="7">
    <source>
        <dbReference type="SAM" id="MobiDB-lite"/>
    </source>
</evidence>
<keyword evidence="3" id="KW-0805">Transcription regulation</keyword>
<feature type="domain" description="Zn(2)-C6 fungal-type" evidence="8">
    <location>
        <begin position="16"/>
        <end position="46"/>
    </location>
</feature>
<dbReference type="OrthoDB" id="424974at2759"/>
<comment type="caution">
    <text evidence="9">The sequence shown here is derived from an EMBL/GenBank/DDBJ whole genome shotgun (WGS) entry which is preliminary data.</text>
</comment>
<dbReference type="GO" id="GO:0005634">
    <property type="term" value="C:nucleus"/>
    <property type="evidence" value="ECO:0007669"/>
    <property type="project" value="UniProtKB-SubCell"/>
</dbReference>
<dbReference type="SUPFAM" id="SSF57701">
    <property type="entry name" value="Zn2/Cys6 DNA-binding domain"/>
    <property type="match status" value="1"/>
</dbReference>
<dbReference type="AlphaFoldDB" id="A0A8K0QU63"/>
<feature type="compositionally biased region" description="Polar residues" evidence="7">
    <location>
        <begin position="104"/>
        <end position="120"/>
    </location>
</feature>
<evidence type="ECO:0000313" key="10">
    <source>
        <dbReference type="Proteomes" id="UP000813461"/>
    </source>
</evidence>
<dbReference type="Pfam" id="PF04082">
    <property type="entry name" value="Fungal_trans"/>
    <property type="match status" value="1"/>
</dbReference>
<comment type="subcellular location">
    <subcellularLocation>
        <location evidence="1">Nucleus</location>
    </subcellularLocation>
</comment>
<dbReference type="SMART" id="SM00906">
    <property type="entry name" value="Fungal_trans"/>
    <property type="match status" value="1"/>
</dbReference>
<dbReference type="GO" id="GO:0008270">
    <property type="term" value="F:zinc ion binding"/>
    <property type="evidence" value="ECO:0007669"/>
    <property type="project" value="InterPro"/>
</dbReference>
<evidence type="ECO:0000256" key="4">
    <source>
        <dbReference type="ARBA" id="ARBA00023026"/>
    </source>
</evidence>
<dbReference type="CDD" id="cd00067">
    <property type="entry name" value="GAL4"/>
    <property type="match status" value="1"/>
</dbReference>
<dbReference type="PANTHER" id="PTHR47338:SF27">
    <property type="entry name" value="ZN(II)2CYS6 TRANSCRIPTION FACTOR (EUROFUNG)"/>
    <property type="match status" value="1"/>
</dbReference>
<evidence type="ECO:0000256" key="6">
    <source>
        <dbReference type="ARBA" id="ARBA00023242"/>
    </source>
</evidence>
<dbReference type="PROSITE" id="PS50048">
    <property type="entry name" value="ZN2_CY6_FUNGAL_2"/>
    <property type="match status" value="1"/>
</dbReference>
<dbReference type="PANTHER" id="PTHR47338">
    <property type="entry name" value="ZN(II)2CYS6 TRANSCRIPTION FACTOR (EUROFUNG)-RELATED"/>
    <property type="match status" value="1"/>
</dbReference>
<keyword evidence="4" id="KW-0843">Virulence</keyword>
<evidence type="ECO:0000256" key="5">
    <source>
        <dbReference type="ARBA" id="ARBA00023163"/>
    </source>
</evidence>
<reference evidence="9" key="1">
    <citation type="journal article" date="2021" name="Nat. Commun.">
        <title>Genetic determinants of endophytism in the Arabidopsis root mycobiome.</title>
        <authorList>
            <person name="Mesny F."/>
            <person name="Miyauchi S."/>
            <person name="Thiergart T."/>
            <person name="Pickel B."/>
            <person name="Atanasova L."/>
            <person name="Karlsson M."/>
            <person name="Huettel B."/>
            <person name="Barry K.W."/>
            <person name="Haridas S."/>
            <person name="Chen C."/>
            <person name="Bauer D."/>
            <person name="Andreopoulos W."/>
            <person name="Pangilinan J."/>
            <person name="LaButti K."/>
            <person name="Riley R."/>
            <person name="Lipzen A."/>
            <person name="Clum A."/>
            <person name="Drula E."/>
            <person name="Henrissat B."/>
            <person name="Kohler A."/>
            <person name="Grigoriev I.V."/>
            <person name="Martin F.M."/>
            <person name="Hacquard S."/>
        </authorList>
    </citation>
    <scope>NUCLEOTIDE SEQUENCE</scope>
    <source>
        <strain evidence="9">MPI-SDFR-AT-0120</strain>
    </source>
</reference>
<dbReference type="GO" id="GO:0000981">
    <property type="term" value="F:DNA-binding transcription factor activity, RNA polymerase II-specific"/>
    <property type="evidence" value="ECO:0007669"/>
    <property type="project" value="InterPro"/>
</dbReference>
<accession>A0A8K0QU63</accession>
<dbReference type="Pfam" id="PF00172">
    <property type="entry name" value="Zn_clus"/>
    <property type="match status" value="1"/>
</dbReference>
<dbReference type="Gene3D" id="4.10.240.10">
    <property type="entry name" value="Zn(2)-C6 fungal-type DNA-binding domain"/>
    <property type="match status" value="1"/>
</dbReference>
<organism evidence="9 10">
    <name type="scientific">Paraphoma chrysanthemicola</name>
    <dbReference type="NCBI Taxonomy" id="798071"/>
    <lineage>
        <taxon>Eukaryota</taxon>
        <taxon>Fungi</taxon>
        <taxon>Dikarya</taxon>
        <taxon>Ascomycota</taxon>
        <taxon>Pezizomycotina</taxon>
        <taxon>Dothideomycetes</taxon>
        <taxon>Pleosporomycetidae</taxon>
        <taxon>Pleosporales</taxon>
        <taxon>Pleosporineae</taxon>
        <taxon>Phaeosphaeriaceae</taxon>
        <taxon>Paraphoma</taxon>
    </lineage>
</organism>
<dbReference type="InterPro" id="IPR001138">
    <property type="entry name" value="Zn2Cys6_DnaBD"/>
</dbReference>
<dbReference type="PROSITE" id="PS00463">
    <property type="entry name" value="ZN2_CY6_FUNGAL_1"/>
    <property type="match status" value="1"/>
</dbReference>
<dbReference type="InterPro" id="IPR036864">
    <property type="entry name" value="Zn2-C6_fun-type_DNA-bd_sf"/>
</dbReference>
<evidence type="ECO:0000256" key="3">
    <source>
        <dbReference type="ARBA" id="ARBA00023015"/>
    </source>
</evidence>
<keyword evidence="10" id="KW-1185">Reference proteome</keyword>
<name>A0A8K0QU63_9PLEO</name>
<evidence type="ECO:0000256" key="2">
    <source>
        <dbReference type="ARBA" id="ARBA00022723"/>
    </source>
</evidence>
<dbReference type="InterPro" id="IPR007219">
    <property type="entry name" value="XnlR_reg_dom"/>
</dbReference>
<keyword evidence="2" id="KW-0479">Metal-binding</keyword>
<sequence length="653" mass="72905">MSERRDSNSFKRVRQACANCRRKKTRCSGERPICSFCARLGQQCRYNDSYSGTASSYDSVLQQQNTGLATRVALLESRLSLLDANGSNGAALSSLFGGTPSPRSPQNQGTDKPSEESPLSSDLTALLDAKTLQSLADVFFSCCHRQPYSLFHEKTFRRNLANAAVPSYLLLAFVATAVRFSKDPCFEGRQTECTDYYAKLAWSEIVQEAFSDSHCMNIGIVQASSMLGIIDYIAGRDQLAWVKFGLSTRFAQTLQLGNEPDHSMPINEAEERRHTFWSVYILDRLSSCGKNRPFVLLDSDCTSRLPLNRNPALEETASQAPTLAEIHDIPEQAPLKNSDHFALTIFMVSAFGDIVRWAFNHSAAKSRPPWDARSNFARIKGVLTSFESYSEACDGNFAEILDRDFVFDGVLNDRAVCHFAYAHLLYHVNQCLLHHPFIVRQQLKSLVVKIPVSFLRNAVAKSKEHAVQITTILHILQQRGCKTYPSFYGYGAGLAGMIHRLHARNSHSTDAWAAEANFDACIQFLDQQPVVWESYRRISGVLKDFEPSTALATSLLSHSLDPIPYESVTEEDLWQMCDYSWLTNSARRPSMSNETPTKPKLDFLATTPSPELDLPAPVESPDFDTLIGGALNFDFSMLNHVNGQPSADGIYNY</sequence>
<keyword evidence="6" id="KW-0539">Nucleus</keyword>
<dbReference type="EMBL" id="JAGMVJ010000023">
    <property type="protein sequence ID" value="KAH7072476.1"/>
    <property type="molecule type" value="Genomic_DNA"/>
</dbReference>
<dbReference type="GO" id="GO:0006351">
    <property type="term" value="P:DNA-templated transcription"/>
    <property type="evidence" value="ECO:0007669"/>
    <property type="project" value="InterPro"/>
</dbReference>
<keyword evidence="5" id="KW-0804">Transcription</keyword>
<dbReference type="GO" id="GO:0003677">
    <property type="term" value="F:DNA binding"/>
    <property type="evidence" value="ECO:0007669"/>
    <property type="project" value="InterPro"/>
</dbReference>
<gene>
    <name evidence="9" type="ORF">FB567DRAFT_454513</name>
</gene>